<gene>
    <name evidence="2" type="ORF">SAMN02745133_01975</name>
</gene>
<dbReference type="Gene3D" id="2.60.40.10">
    <property type="entry name" value="Immunoglobulins"/>
    <property type="match status" value="4"/>
</dbReference>
<dbReference type="SUPFAM" id="SSF49299">
    <property type="entry name" value="PKD domain"/>
    <property type="match status" value="3"/>
</dbReference>
<feature type="domain" description="PKD/Chitinase" evidence="1">
    <location>
        <begin position="160"/>
        <end position="256"/>
    </location>
</feature>
<name>A0A1M4ZEE8_9FIRM</name>
<organism evidence="2 3">
    <name type="scientific">Desulforamulus putei DSM 12395</name>
    <dbReference type="NCBI Taxonomy" id="1121429"/>
    <lineage>
        <taxon>Bacteria</taxon>
        <taxon>Bacillati</taxon>
        <taxon>Bacillota</taxon>
        <taxon>Clostridia</taxon>
        <taxon>Eubacteriales</taxon>
        <taxon>Peptococcaceae</taxon>
        <taxon>Desulforamulus</taxon>
    </lineage>
</organism>
<feature type="domain" description="PKD/Chitinase" evidence="1">
    <location>
        <begin position="273"/>
        <end position="359"/>
    </location>
</feature>
<dbReference type="InterPro" id="IPR039477">
    <property type="entry name" value="ILEI/PANDER_dom"/>
</dbReference>
<dbReference type="InterPro" id="IPR000601">
    <property type="entry name" value="PKD_dom"/>
</dbReference>
<reference evidence="3" key="1">
    <citation type="submission" date="2016-11" db="EMBL/GenBank/DDBJ databases">
        <authorList>
            <person name="Varghese N."/>
            <person name="Submissions S."/>
        </authorList>
    </citation>
    <scope>NUCLEOTIDE SEQUENCE [LARGE SCALE GENOMIC DNA]</scope>
    <source>
        <strain evidence="3">DSM 12395</strain>
    </source>
</reference>
<dbReference type="InterPro" id="IPR022409">
    <property type="entry name" value="PKD/Chitinase_dom"/>
</dbReference>
<dbReference type="InterPro" id="IPR013783">
    <property type="entry name" value="Ig-like_fold"/>
</dbReference>
<feature type="domain" description="PKD/Chitinase" evidence="1">
    <location>
        <begin position="374"/>
        <end position="465"/>
    </location>
</feature>
<dbReference type="Pfam" id="PF15711">
    <property type="entry name" value="ILEI"/>
    <property type="match status" value="1"/>
</dbReference>
<proteinExistence type="predicted"/>
<feature type="domain" description="PKD/Chitinase" evidence="1">
    <location>
        <begin position="468"/>
        <end position="563"/>
    </location>
</feature>
<sequence length="1222" mass="134934">MMPTVDKPKQKMRLIIFFLCLLNLVIFPGAVYAWSDPGLGPGVVQGTQVTITGGSDIKPGTYKYNTLYDVKVNGSQVGSAVLINQIPSYGGYAFIPSSALSEAVSAFKGNYSHVSGNVNLYTINPNNNKRYWIREVGYHSGADVAYSGKVVNITPSPLPTGNISTPPTIKAGQPVNISLTAASLTLSGIDVKYDKYRLDYKFKVNGSQVDSGTASKSLSKQVNYTFPSPGKYTLTLELTDAFKRAAPPITKEVVVEAGGTGPPPVPPSGGKPLADFDMPNMTTPNTSVTVTDRSQAYGGATITTRTWTITPSGYSGTPAGTSYSVSFPSEGTYTVKLVVKDSKGNTSDPCEKSIIVQGDFIPPTPPDPPNGPPVAKMKYPKTVGIGKPAQIENLSYDTDGTIVDVDWDIDPQEGQSSSSIDDSGLDDNGGTVIFKEEGEYKITLTVKDDGGETASVSGTIDVKNSAPRALISCPTDVMQGDDVVIKNRSYDPDGEIKEVKWTLEIPAGGVIKKSSDSSVVTQFTEDENRVYFDKEGTYKVTIEVTDDWGKKASTTETIVVKPAIPNAYFEPVGPYKQNRKLQFVAGGSSPSRYPIITNLNQWVIEPVTSGLTADDIKIRLENPDNKGERVLLFKKPGQYRVKLKVTNTAGHTSEWYEKLYDIQPDAPPVADFNVQSAYLRNPEDRNVSELLIRDLSYSPDGDVINKRVWKYKFDSDNDGSFDDETFIVFDAANNPSPVIRTSHVGKYLVELEVTEGFGEPTGTLDEFISPEDYLKANTDNKPLQEKKTEVINVQPVVAFEAQRKKKVDIVFTVGDVDAGKVWGIDNKIDIYIKSKLQQNGIYSNITKVNVQELKNISNSINQINWNEGADRFVIDLRDKPSCILRVESTGFDYYFKYSYLYPNNYLRANTYKNGVLVYASPFRGWAMVALDPNNLQVIKAVQYDSYAHPYLGDNLANDIASIPNGCIITLSILDAIGGLTPSLKNQLLNLKMSSNIVNNLHWRRGLAFAAVKGGNVIFEKFDPYGTELVIGEGIVSGGAKKDDLFTAVECILKNNIDFIGLGNNTAIYENLISKIDKGVFINNNDIDNALNTAGEYILQKILNKPAGNNQYILLNEEVEYKTYYNDYENDPEIAQRWIYEHDPNFFENSFGKASFDGQWIGSPVYRFDKVGKYLVDFQKRDNPTPDDRFDEYRLWSFSPADKLSLFVHRRPIGTFTFQMTKR</sequence>
<dbReference type="Pfam" id="PF00801">
    <property type="entry name" value="PKD"/>
    <property type="match status" value="1"/>
</dbReference>
<dbReference type="RefSeq" id="WP_073239228.1">
    <property type="nucleotide sequence ID" value="NZ_FQUY01000013.1"/>
</dbReference>
<dbReference type="STRING" id="1121429.SAMN02745133_01975"/>
<keyword evidence="3" id="KW-1185">Reference proteome</keyword>
<protein>
    <submittedName>
        <fullName evidence="2">PKD repeat-containing protein</fullName>
    </submittedName>
</protein>
<accession>A0A1M4ZEE8</accession>
<dbReference type="OrthoDB" id="174569at2"/>
<dbReference type="AlphaFoldDB" id="A0A1M4ZEE8"/>
<dbReference type="EMBL" id="FQUY01000013">
    <property type="protein sequence ID" value="SHF16423.1"/>
    <property type="molecule type" value="Genomic_DNA"/>
</dbReference>
<dbReference type="SMART" id="SM00089">
    <property type="entry name" value="PKD"/>
    <property type="match status" value="4"/>
</dbReference>
<evidence type="ECO:0000259" key="1">
    <source>
        <dbReference type="SMART" id="SM00089"/>
    </source>
</evidence>
<dbReference type="Proteomes" id="UP000184148">
    <property type="component" value="Unassembled WGS sequence"/>
</dbReference>
<evidence type="ECO:0000313" key="2">
    <source>
        <dbReference type="EMBL" id="SHF16423.1"/>
    </source>
</evidence>
<dbReference type="CDD" id="cd00146">
    <property type="entry name" value="PKD"/>
    <property type="match status" value="2"/>
</dbReference>
<dbReference type="InterPro" id="IPR035986">
    <property type="entry name" value="PKD_dom_sf"/>
</dbReference>
<evidence type="ECO:0000313" key="3">
    <source>
        <dbReference type="Proteomes" id="UP000184148"/>
    </source>
</evidence>